<dbReference type="CDD" id="cd16841">
    <property type="entry name" value="RraA_family"/>
    <property type="match status" value="1"/>
</dbReference>
<dbReference type="SUPFAM" id="SSF89562">
    <property type="entry name" value="RraA-like"/>
    <property type="match status" value="1"/>
</dbReference>
<dbReference type="PANTHER" id="PTHR33254">
    <property type="entry name" value="4-HYDROXY-4-METHYL-2-OXOGLUTARATE ALDOLASE 3-RELATED"/>
    <property type="match status" value="1"/>
</dbReference>
<dbReference type="Pfam" id="PF03737">
    <property type="entry name" value="RraA-like"/>
    <property type="match status" value="1"/>
</dbReference>
<dbReference type="InterPro" id="IPR036704">
    <property type="entry name" value="RraA/RraA-like_sf"/>
</dbReference>
<evidence type="ECO:0000313" key="3">
    <source>
        <dbReference type="Proteomes" id="UP000189818"/>
    </source>
</evidence>
<dbReference type="Proteomes" id="UP000189818">
    <property type="component" value="Unassembled WGS sequence"/>
</dbReference>
<keyword evidence="1" id="KW-0479">Metal-binding</keyword>
<dbReference type="PANTHER" id="PTHR33254:SF16">
    <property type="entry name" value="BLR3842 PROTEIN"/>
    <property type="match status" value="1"/>
</dbReference>
<accession>A0A1T5ELY9</accession>
<comment type="cofactor">
    <cofactor evidence="1">
        <name>Mg(2+)</name>
        <dbReference type="ChEBI" id="CHEBI:18420"/>
    </cofactor>
</comment>
<feature type="binding site" evidence="1">
    <location>
        <begin position="109"/>
        <end position="112"/>
    </location>
    <ligand>
        <name>substrate</name>
    </ligand>
</feature>
<sequence>MEPIATVETDPAGGVAEMLRETSVATVSAILLRRGFRHQCLSGVRAIEPGGGVMAGPAYTLRFIPAREDVDTMAWLARPDNVQRRAVEECPPGAVLVIDAGSTRAASAGDLMARRLRVRGCAGMVTDGGFRDTAGIAAAGLPAYQRESAPCASPAALHPVDVGLPIGCAGVAIYPGDIVMGDADGVVAIPADIAAEVACEAVAAASYEDYAAERIDRGASLFDMFPASEASLEAFRLWQEANG</sequence>
<dbReference type="OrthoDB" id="9812532at2"/>
<dbReference type="InterPro" id="IPR005493">
    <property type="entry name" value="RraA/RraA-like"/>
</dbReference>
<gene>
    <name evidence="2" type="ORF">SAMN06295920_10780</name>
</gene>
<evidence type="ECO:0000313" key="2">
    <source>
        <dbReference type="EMBL" id="SKB85072.1"/>
    </source>
</evidence>
<dbReference type="RefSeq" id="WP_139385117.1">
    <property type="nucleotide sequence ID" value="NZ_FUYM01000007.1"/>
</dbReference>
<dbReference type="EMBL" id="FUYM01000007">
    <property type="protein sequence ID" value="SKB85072.1"/>
    <property type="molecule type" value="Genomic_DNA"/>
</dbReference>
<feature type="binding site" evidence="1">
    <location>
        <position position="131"/>
    </location>
    <ligand>
        <name>substrate</name>
    </ligand>
</feature>
<evidence type="ECO:0000256" key="1">
    <source>
        <dbReference type="PIRSR" id="PIRSR605493-1"/>
    </source>
</evidence>
<keyword evidence="1" id="KW-0460">Magnesium</keyword>
<keyword evidence="3" id="KW-1185">Reference proteome</keyword>
<feature type="binding site" evidence="1">
    <location>
        <position position="132"/>
    </location>
    <ligand>
        <name>Mg(2+)</name>
        <dbReference type="ChEBI" id="CHEBI:18420"/>
    </ligand>
</feature>
<dbReference type="AlphaFoldDB" id="A0A1T5ELY9"/>
<dbReference type="NCBIfam" id="NF006093">
    <property type="entry name" value="PRK08245.1"/>
    <property type="match status" value="1"/>
</dbReference>
<protein>
    <submittedName>
        <fullName evidence="2">Regulator of RNase E activity RraA</fullName>
    </submittedName>
</protein>
<dbReference type="GO" id="GO:0046872">
    <property type="term" value="F:metal ion binding"/>
    <property type="evidence" value="ECO:0007669"/>
    <property type="project" value="UniProtKB-KW"/>
</dbReference>
<proteinExistence type="predicted"/>
<reference evidence="3" key="1">
    <citation type="submission" date="2017-02" db="EMBL/GenBank/DDBJ databases">
        <authorList>
            <person name="Varghese N."/>
            <person name="Submissions S."/>
        </authorList>
    </citation>
    <scope>NUCLEOTIDE SEQUENCE [LARGE SCALE GENOMIC DNA]</scope>
    <source>
        <strain evidence="3">UM2</strain>
    </source>
</reference>
<dbReference type="STRING" id="439228.SAMN06295920_10780"/>
<organism evidence="2 3">
    <name type="scientific">Rhizorhabdus histidinilytica</name>
    <dbReference type="NCBI Taxonomy" id="439228"/>
    <lineage>
        <taxon>Bacteria</taxon>
        <taxon>Pseudomonadati</taxon>
        <taxon>Pseudomonadota</taxon>
        <taxon>Alphaproteobacteria</taxon>
        <taxon>Sphingomonadales</taxon>
        <taxon>Sphingomonadaceae</taxon>
        <taxon>Rhizorhabdus</taxon>
    </lineage>
</organism>
<dbReference type="Gene3D" id="3.50.30.40">
    <property type="entry name" value="Ribonuclease E inhibitor RraA/RraA-like"/>
    <property type="match status" value="1"/>
</dbReference>
<name>A0A1T5ELY9_9SPHN</name>